<dbReference type="STRING" id="690850.Desaf_3509"/>
<dbReference type="Proteomes" id="UP000007844">
    <property type="component" value="Chromosome"/>
</dbReference>
<protein>
    <submittedName>
        <fullName evidence="2">Uncharacterized protein</fullName>
    </submittedName>
</protein>
<organism evidence="2 3">
    <name type="scientific">Desulfocurvibacter africanus subsp. africanus str. Walvis Bay</name>
    <dbReference type="NCBI Taxonomy" id="690850"/>
    <lineage>
        <taxon>Bacteria</taxon>
        <taxon>Pseudomonadati</taxon>
        <taxon>Thermodesulfobacteriota</taxon>
        <taxon>Desulfovibrionia</taxon>
        <taxon>Desulfovibrionales</taxon>
        <taxon>Desulfovibrionaceae</taxon>
        <taxon>Desulfocurvibacter</taxon>
    </lineage>
</organism>
<keyword evidence="3" id="KW-1185">Reference proteome</keyword>
<dbReference type="AlphaFoldDB" id="F3YY17"/>
<proteinExistence type="predicted"/>
<name>F3YY17_DESAF</name>
<feature type="region of interest" description="Disordered" evidence="1">
    <location>
        <begin position="1"/>
        <end position="25"/>
    </location>
</feature>
<gene>
    <name evidence="2" type="ORF">Desaf_3509</name>
</gene>
<sequence length="61" mass="6430">MEAGKPMPPAGAEKAEVNQRPAAEVTARWPGAAPCRGAGRLWMAEAGAWGCKALKSKRKEP</sequence>
<evidence type="ECO:0000256" key="1">
    <source>
        <dbReference type="SAM" id="MobiDB-lite"/>
    </source>
</evidence>
<accession>F3YY17</accession>
<evidence type="ECO:0000313" key="2">
    <source>
        <dbReference type="EMBL" id="EGJ51793.1"/>
    </source>
</evidence>
<dbReference type="HOGENOM" id="CLU_2914884_0_0_7"/>
<dbReference type="EMBL" id="CP003221">
    <property type="protein sequence ID" value="EGJ51793.1"/>
    <property type="molecule type" value="Genomic_DNA"/>
</dbReference>
<dbReference type="KEGG" id="daf:Desaf_3509"/>
<reference evidence="2 3" key="1">
    <citation type="journal article" date="2011" name="J. Bacteriol.">
        <title>Genome sequence of the mercury-methylating and pleomorphic Desulfovibrio africanus Strain Walvis Bay.</title>
        <authorList>
            <person name="Brown S.D."/>
            <person name="Wall J.D."/>
            <person name="Kucken A.M."/>
            <person name="Gilmour C.C."/>
            <person name="Podar M."/>
            <person name="Brandt C.C."/>
            <person name="Teshima H."/>
            <person name="Detter J.C."/>
            <person name="Han C.S."/>
            <person name="Land M.L."/>
            <person name="Lucas S."/>
            <person name="Han J."/>
            <person name="Pennacchio L."/>
            <person name="Nolan M."/>
            <person name="Pitluck S."/>
            <person name="Woyke T."/>
            <person name="Goodwin L."/>
            <person name="Palumbo A.V."/>
            <person name="Elias D.A."/>
        </authorList>
    </citation>
    <scope>NUCLEOTIDE SEQUENCE [LARGE SCALE GENOMIC DNA]</scope>
    <source>
        <strain evidence="2 3">Walvis Bay</strain>
    </source>
</reference>
<evidence type="ECO:0000313" key="3">
    <source>
        <dbReference type="Proteomes" id="UP000007844"/>
    </source>
</evidence>